<dbReference type="EMBL" id="JAPWTK010000672">
    <property type="protein sequence ID" value="KAJ8937193.1"/>
    <property type="molecule type" value="Genomic_DNA"/>
</dbReference>
<evidence type="ECO:0000256" key="4">
    <source>
        <dbReference type="ARBA" id="ARBA00022833"/>
    </source>
</evidence>
<protein>
    <recommendedName>
        <fullName evidence="6">C2H2-type domain-containing protein</fullName>
    </recommendedName>
</protein>
<dbReference type="SUPFAM" id="SSF57667">
    <property type="entry name" value="beta-beta-alpha zinc fingers"/>
    <property type="match status" value="1"/>
</dbReference>
<evidence type="ECO:0000313" key="7">
    <source>
        <dbReference type="EMBL" id="KAJ8937193.1"/>
    </source>
</evidence>
<dbReference type="GO" id="GO:0008270">
    <property type="term" value="F:zinc ion binding"/>
    <property type="evidence" value="ECO:0007669"/>
    <property type="project" value="UniProtKB-KW"/>
</dbReference>
<evidence type="ECO:0000256" key="2">
    <source>
        <dbReference type="ARBA" id="ARBA00022737"/>
    </source>
</evidence>
<dbReference type="InterPro" id="IPR013087">
    <property type="entry name" value="Znf_C2H2_type"/>
</dbReference>
<dbReference type="PANTHER" id="PTHR24379">
    <property type="entry name" value="KRAB AND ZINC FINGER DOMAIN-CONTAINING"/>
    <property type="match status" value="1"/>
</dbReference>
<keyword evidence="1" id="KW-0479">Metal-binding</keyword>
<keyword evidence="3" id="KW-0863">Zinc-finger</keyword>
<proteinExistence type="predicted"/>
<evidence type="ECO:0000256" key="3">
    <source>
        <dbReference type="ARBA" id="ARBA00022771"/>
    </source>
</evidence>
<dbReference type="Gene3D" id="3.30.160.60">
    <property type="entry name" value="Classic Zinc Finger"/>
    <property type="match status" value="1"/>
</dbReference>
<name>A0AAV8XFA2_9CUCU</name>
<evidence type="ECO:0000313" key="8">
    <source>
        <dbReference type="Proteomes" id="UP001162162"/>
    </source>
</evidence>
<dbReference type="Proteomes" id="UP001162162">
    <property type="component" value="Unassembled WGS sequence"/>
</dbReference>
<keyword evidence="4" id="KW-0862">Zinc</keyword>
<accession>A0AAV8XFA2</accession>
<dbReference type="AlphaFoldDB" id="A0AAV8XFA2"/>
<evidence type="ECO:0000256" key="5">
    <source>
        <dbReference type="SAM" id="MobiDB-lite"/>
    </source>
</evidence>
<dbReference type="InterPro" id="IPR036236">
    <property type="entry name" value="Znf_C2H2_sf"/>
</dbReference>
<dbReference type="SMART" id="SM00355">
    <property type="entry name" value="ZnF_C2H2"/>
    <property type="match status" value="3"/>
</dbReference>
<reference evidence="7" key="1">
    <citation type="journal article" date="2023" name="Insect Mol. Biol.">
        <title>Genome sequencing provides insights into the evolution of gene families encoding plant cell wall-degrading enzymes in longhorned beetles.</title>
        <authorList>
            <person name="Shin N.R."/>
            <person name="Okamura Y."/>
            <person name="Kirsch R."/>
            <person name="Pauchet Y."/>
        </authorList>
    </citation>
    <scope>NUCLEOTIDE SEQUENCE</scope>
    <source>
        <strain evidence="7">AMC_N1</strain>
    </source>
</reference>
<feature type="compositionally biased region" description="Basic and acidic residues" evidence="5">
    <location>
        <begin position="108"/>
        <end position="137"/>
    </location>
</feature>
<evidence type="ECO:0000259" key="6">
    <source>
        <dbReference type="SMART" id="SM00355"/>
    </source>
</evidence>
<feature type="compositionally biased region" description="Acidic residues" evidence="5">
    <location>
        <begin position="138"/>
        <end position="150"/>
    </location>
</feature>
<feature type="domain" description="C2H2-type" evidence="6">
    <location>
        <begin position="19"/>
        <end position="41"/>
    </location>
</feature>
<feature type="domain" description="C2H2-type" evidence="6">
    <location>
        <begin position="81"/>
        <end position="103"/>
    </location>
</feature>
<organism evidence="7 8">
    <name type="scientific">Aromia moschata</name>
    <dbReference type="NCBI Taxonomy" id="1265417"/>
    <lineage>
        <taxon>Eukaryota</taxon>
        <taxon>Metazoa</taxon>
        <taxon>Ecdysozoa</taxon>
        <taxon>Arthropoda</taxon>
        <taxon>Hexapoda</taxon>
        <taxon>Insecta</taxon>
        <taxon>Pterygota</taxon>
        <taxon>Neoptera</taxon>
        <taxon>Endopterygota</taxon>
        <taxon>Coleoptera</taxon>
        <taxon>Polyphaga</taxon>
        <taxon>Cucujiformia</taxon>
        <taxon>Chrysomeloidea</taxon>
        <taxon>Cerambycidae</taxon>
        <taxon>Cerambycinae</taxon>
        <taxon>Callichromatini</taxon>
        <taxon>Aromia</taxon>
    </lineage>
</organism>
<keyword evidence="8" id="KW-1185">Reference proteome</keyword>
<feature type="domain" description="C2H2-type" evidence="6">
    <location>
        <begin position="50"/>
        <end position="72"/>
    </location>
</feature>
<comment type="caution">
    <text evidence="7">The sequence shown here is derived from an EMBL/GenBank/DDBJ whole genome shotgun (WGS) entry which is preliminary data.</text>
</comment>
<dbReference type="PANTHER" id="PTHR24379:SF121">
    <property type="entry name" value="C2H2-TYPE DOMAIN-CONTAINING PROTEIN"/>
    <property type="match status" value="1"/>
</dbReference>
<keyword evidence="2" id="KW-0677">Repeat</keyword>
<feature type="region of interest" description="Disordered" evidence="5">
    <location>
        <begin position="108"/>
        <end position="150"/>
    </location>
</feature>
<sequence length="150" mass="17231">MPLKKLLFLPQDASNVKTYDCSFCSFKTKHKSYLPIHMLIHQDASEIKTHQCALCSYKAKRKGQLTAHMLIHKDASEVTIYDCSFCSFKTKHKRYLPTHVLIHQDASKDVKSAQNQEHNEKGYNESEGRLAIKSEELDIKEEEDECGGNK</sequence>
<dbReference type="FunFam" id="3.30.160.60:FF:002203">
    <property type="entry name" value="Zinc finger protein 142-like Protein"/>
    <property type="match status" value="1"/>
</dbReference>
<evidence type="ECO:0000256" key="1">
    <source>
        <dbReference type="ARBA" id="ARBA00022723"/>
    </source>
</evidence>
<gene>
    <name evidence="7" type="ORF">NQ318_005959</name>
</gene>